<proteinExistence type="predicted"/>
<evidence type="ECO:0000313" key="1">
    <source>
        <dbReference type="EMBL" id="KAF3544174.1"/>
    </source>
</evidence>
<gene>
    <name evidence="1" type="ORF">DY000_02009751</name>
</gene>
<dbReference type="Proteomes" id="UP000266723">
    <property type="component" value="Unassembled WGS sequence"/>
</dbReference>
<name>A0ABQ7BXC7_BRACR</name>
<dbReference type="EMBL" id="QGKV02000832">
    <property type="protein sequence ID" value="KAF3544174.1"/>
    <property type="molecule type" value="Genomic_DNA"/>
</dbReference>
<evidence type="ECO:0008006" key="3">
    <source>
        <dbReference type="Google" id="ProtNLM"/>
    </source>
</evidence>
<organism evidence="1 2">
    <name type="scientific">Brassica cretica</name>
    <name type="common">Mustard</name>
    <dbReference type="NCBI Taxonomy" id="69181"/>
    <lineage>
        <taxon>Eukaryota</taxon>
        <taxon>Viridiplantae</taxon>
        <taxon>Streptophyta</taxon>
        <taxon>Embryophyta</taxon>
        <taxon>Tracheophyta</taxon>
        <taxon>Spermatophyta</taxon>
        <taxon>Magnoliopsida</taxon>
        <taxon>eudicotyledons</taxon>
        <taxon>Gunneridae</taxon>
        <taxon>Pentapetalae</taxon>
        <taxon>rosids</taxon>
        <taxon>malvids</taxon>
        <taxon>Brassicales</taxon>
        <taxon>Brassicaceae</taxon>
        <taxon>Brassiceae</taxon>
        <taxon>Brassica</taxon>
    </lineage>
</organism>
<reference evidence="1 2" key="1">
    <citation type="journal article" date="2020" name="BMC Genomics">
        <title>Intraspecific diversification of the crop wild relative Brassica cretica Lam. using demographic model selection.</title>
        <authorList>
            <person name="Kioukis A."/>
            <person name="Michalopoulou V.A."/>
            <person name="Briers L."/>
            <person name="Pirintsos S."/>
            <person name="Studholme D.J."/>
            <person name="Pavlidis P."/>
            <person name="Sarris P.F."/>
        </authorList>
    </citation>
    <scope>NUCLEOTIDE SEQUENCE [LARGE SCALE GENOMIC DNA]</scope>
    <source>
        <strain evidence="2">cv. PFS-1207/04</strain>
    </source>
</reference>
<protein>
    <recommendedName>
        <fullName evidence="3">Protein kinase domain-containing protein</fullName>
    </recommendedName>
</protein>
<evidence type="ECO:0000313" key="2">
    <source>
        <dbReference type="Proteomes" id="UP000266723"/>
    </source>
</evidence>
<keyword evidence="2" id="KW-1185">Reference proteome</keyword>
<sequence>MLKATDFGLSVFIGEVENAIHTLLASPRREARSKLGFSPRGPEARLIHEGARLFTPLHALQASRLFTPQRFLNLTVAPQILKASLGDRYILRRDFLPRRLRA</sequence>
<accession>A0ABQ7BXC7</accession>
<comment type="caution">
    <text evidence="1">The sequence shown here is derived from an EMBL/GenBank/DDBJ whole genome shotgun (WGS) entry which is preliminary data.</text>
</comment>